<dbReference type="EMBL" id="JARJLG010000114">
    <property type="protein sequence ID" value="KAJ7743024.1"/>
    <property type="molecule type" value="Genomic_DNA"/>
</dbReference>
<evidence type="ECO:0000313" key="1">
    <source>
        <dbReference type="EMBL" id="KAJ7743024.1"/>
    </source>
</evidence>
<accession>A0AAD7N2L1</accession>
<feature type="non-terminal residue" evidence="1">
    <location>
        <position position="235"/>
    </location>
</feature>
<organism evidence="1 2">
    <name type="scientific">Mycena maculata</name>
    <dbReference type="NCBI Taxonomy" id="230809"/>
    <lineage>
        <taxon>Eukaryota</taxon>
        <taxon>Fungi</taxon>
        <taxon>Dikarya</taxon>
        <taxon>Basidiomycota</taxon>
        <taxon>Agaricomycotina</taxon>
        <taxon>Agaricomycetes</taxon>
        <taxon>Agaricomycetidae</taxon>
        <taxon>Agaricales</taxon>
        <taxon>Marasmiineae</taxon>
        <taxon>Mycenaceae</taxon>
        <taxon>Mycena</taxon>
    </lineage>
</organism>
<comment type="caution">
    <text evidence="1">The sequence shown here is derived from an EMBL/GenBank/DDBJ whole genome shotgun (WGS) entry which is preliminary data.</text>
</comment>
<dbReference type="AlphaFoldDB" id="A0AAD7N2L1"/>
<keyword evidence="2" id="KW-1185">Reference proteome</keyword>
<proteinExistence type="predicted"/>
<sequence>DFDNLLTYLYTGPSDHPKTNEFLVSVLSLSTFYQIRDGRDHAISQLTHPGKKFHPALQFHLARCYRIDEWIEPAFRQLVEMPIQSLDMTHLEQIGPHGFFHLVQTKEKLLQVRQQLAFHIPPTITHSESHTPAYCTRAWTEEWKENIPRRLHHPDVPCDSATLLQELQTAVIDELCQQCQQLSISLLWGKGWTQQEDAEIDEGVAALIELQTGGPPQAEAIEAMENGVEGQAVPE</sequence>
<dbReference type="Proteomes" id="UP001215280">
    <property type="component" value="Unassembled WGS sequence"/>
</dbReference>
<reference evidence="1" key="1">
    <citation type="submission" date="2023-03" db="EMBL/GenBank/DDBJ databases">
        <title>Massive genome expansion in bonnet fungi (Mycena s.s.) driven by repeated elements and novel gene families across ecological guilds.</title>
        <authorList>
            <consortium name="Lawrence Berkeley National Laboratory"/>
            <person name="Harder C.B."/>
            <person name="Miyauchi S."/>
            <person name="Viragh M."/>
            <person name="Kuo A."/>
            <person name="Thoen E."/>
            <person name="Andreopoulos B."/>
            <person name="Lu D."/>
            <person name="Skrede I."/>
            <person name="Drula E."/>
            <person name="Henrissat B."/>
            <person name="Morin E."/>
            <person name="Kohler A."/>
            <person name="Barry K."/>
            <person name="LaButti K."/>
            <person name="Morin E."/>
            <person name="Salamov A."/>
            <person name="Lipzen A."/>
            <person name="Mereny Z."/>
            <person name="Hegedus B."/>
            <person name="Baldrian P."/>
            <person name="Stursova M."/>
            <person name="Weitz H."/>
            <person name="Taylor A."/>
            <person name="Grigoriev I.V."/>
            <person name="Nagy L.G."/>
            <person name="Martin F."/>
            <person name="Kauserud H."/>
        </authorList>
    </citation>
    <scope>NUCLEOTIDE SEQUENCE</scope>
    <source>
        <strain evidence="1">CBHHK188m</strain>
    </source>
</reference>
<protein>
    <recommendedName>
        <fullName evidence="3">BTB domain-containing protein</fullName>
    </recommendedName>
</protein>
<evidence type="ECO:0008006" key="3">
    <source>
        <dbReference type="Google" id="ProtNLM"/>
    </source>
</evidence>
<gene>
    <name evidence="1" type="ORF">DFH07DRAFT_750034</name>
</gene>
<evidence type="ECO:0000313" key="2">
    <source>
        <dbReference type="Proteomes" id="UP001215280"/>
    </source>
</evidence>
<name>A0AAD7N2L1_9AGAR</name>